<reference evidence="9 10" key="1">
    <citation type="submission" date="2019-08" db="EMBL/GenBank/DDBJ databases">
        <title>Complete genome sequence of Candidatus Uab amorphum.</title>
        <authorList>
            <person name="Shiratori T."/>
            <person name="Suzuki S."/>
            <person name="Kakizawa Y."/>
            <person name="Ishida K."/>
        </authorList>
    </citation>
    <scope>NUCLEOTIDE SEQUENCE [LARGE SCALE GENOMIC DNA]</scope>
    <source>
        <strain evidence="9 10">SRT547</strain>
    </source>
</reference>
<dbReference type="Pfam" id="PF01925">
    <property type="entry name" value="TauE"/>
    <property type="match status" value="1"/>
</dbReference>
<feature type="transmembrane region" description="Helical" evidence="8">
    <location>
        <begin position="166"/>
        <end position="185"/>
    </location>
</feature>
<dbReference type="PANTHER" id="PTHR30269">
    <property type="entry name" value="TRANSMEMBRANE PROTEIN YFCA"/>
    <property type="match status" value="1"/>
</dbReference>
<keyword evidence="7 8" id="KW-0472">Membrane</keyword>
<organism evidence="9 10">
    <name type="scientific">Uabimicrobium amorphum</name>
    <dbReference type="NCBI Taxonomy" id="2596890"/>
    <lineage>
        <taxon>Bacteria</taxon>
        <taxon>Pseudomonadati</taxon>
        <taxon>Planctomycetota</taxon>
        <taxon>Candidatus Uabimicrobiia</taxon>
        <taxon>Candidatus Uabimicrobiales</taxon>
        <taxon>Candidatus Uabimicrobiaceae</taxon>
        <taxon>Candidatus Uabimicrobium</taxon>
    </lineage>
</organism>
<feature type="transmembrane region" description="Helical" evidence="8">
    <location>
        <begin position="45"/>
        <end position="61"/>
    </location>
</feature>
<comment type="similarity">
    <text evidence="2 8">Belongs to the 4-toluene sulfonate uptake permease (TSUP) (TC 2.A.102) family.</text>
</comment>
<evidence type="ECO:0000256" key="5">
    <source>
        <dbReference type="ARBA" id="ARBA00022692"/>
    </source>
</evidence>
<dbReference type="Proteomes" id="UP000326354">
    <property type="component" value="Chromosome"/>
</dbReference>
<proteinExistence type="inferred from homology"/>
<sequence length="189" mass="21518">MCMNWLRCFFLLDAMRWKSFAFFAVSACIGAICAAIFIPKIPKEIPYFIIAVFIFYTIFKPKNIPDFVIGDVWFTVVGFITGILGILVGAIGPFLALFYVRKDLSKQQVVANKSAMQALIHTTKLPIFLYLGFSYMEYASFIVYLLLAGLIGTRIGIYALMWIPQIYFFIAFKCALFLAGLKLLYQVFL</sequence>
<dbReference type="EMBL" id="AP019860">
    <property type="protein sequence ID" value="BBM84057.1"/>
    <property type="molecule type" value="Genomic_DNA"/>
</dbReference>
<dbReference type="PANTHER" id="PTHR30269:SF37">
    <property type="entry name" value="MEMBRANE TRANSPORTER PROTEIN"/>
    <property type="match status" value="1"/>
</dbReference>
<evidence type="ECO:0000256" key="3">
    <source>
        <dbReference type="ARBA" id="ARBA00022448"/>
    </source>
</evidence>
<protein>
    <recommendedName>
        <fullName evidence="8">Probable membrane transporter protein</fullName>
    </recommendedName>
</protein>
<evidence type="ECO:0000313" key="9">
    <source>
        <dbReference type="EMBL" id="BBM84057.1"/>
    </source>
</evidence>
<dbReference type="AlphaFoldDB" id="A0A5S9IM56"/>
<keyword evidence="10" id="KW-1185">Reference proteome</keyword>
<dbReference type="KEGG" id="uam:UABAM_02412"/>
<feature type="transmembrane region" description="Helical" evidence="8">
    <location>
        <begin position="20"/>
        <end position="38"/>
    </location>
</feature>
<evidence type="ECO:0000256" key="2">
    <source>
        <dbReference type="ARBA" id="ARBA00009142"/>
    </source>
</evidence>
<keyword evidence="4 8" id="KW-1003">Cell membrane</keyword>
<keyword evidence="6 8" id="KW-1133">Transmembrane helix</keyword>
<keyword evidence="5 8" id="KW-0812">Transmembrane</keyword>
<evidence type="ECO:0000313" key="10">
    <source>
        <dbReference type="Proteomes" id="UP000326354"/>
    </source>
</evidence>
<name>A0A5S9IM56_UABAM</name>
<keyword evidence="3" id="KW-0813">Transport</keyword>
<evidence type="ECO:0000256" key="4">
    <source>
        <dbReference type="ARBA" id="ARBA00022475"/>
    </source>
</evidence>
<dbReference type="InterPro" id="IPR052017">
    <property type="entry name" value="TSUP"/>
</dbReference>
<evidence type="ECO:0000256" key="6">
    <source>
        <dbReference type="ARBA" id="ARBA00022989"/>
    </source>
</evidence>
<gene>
    <name evidence="9" type="ORF">UABAM_02412</name>
</gene>
<feature type="transmembrane region" description="Helical" evidence="8">
    <location>
        <begin position="73"/>
        <end position="100"/>
    </location>
</feature>
<comment type="subcellular location">
    <subcellularLocation>
        <location evidence="1 8">Cell membrane</location>
        <topology evidence="1 8">Multi-pass membrane protein</topology>
    </subcellularLocation>
</comment>
<dbReference type="GO" id="GO:0005886">
    <property type="term" value="C:plasma membrane"/>
    <property type="evidence" value="ECO:0007669"/>
    <property type="project" value="UniProtKB-SubCell"/>
</dbReference>
<evidence type="ECO:0000256" key="8">
    <source>
        <dbReference type="RuleBase" id="RU363041"/>
    </source>
</evidence>
<evidence type="ECO:0000256" key="7">
    <source>
        <dbReference type="ARBA" id="ARBA00023136"/>
    </source>
</evidence>
<dbReference type="InterPro" id="IPR002781">
    <property type="entry name" value="TM_pro_TauE-like"/>
</dbReference>
<accession>A0A5S9IM56</accession>
<evidence type="ECO:0000256" key="1">
    <source>
        <dbReference type="ARBA" id="ARBA00004651"/>
    </source>
</evidence>